<dbReference type="RefSeq" id="WP_380667569.1">
    <property type="nucleotide sequence ID" value="NZ_JBHTCJ010000005.1"/>
</dbReference>
<name>A0ABW2LHR7_9PSEU</name>
<gene>
    <name evidence="1" type="ORF">ACFQRI_11635</name>
</gene>
<organism evidence="1 2">
    <name type="scientific">Saccharopolyspora griseoalba</name>
    <dbReference type="NCBI Taxonomy" id="1431848"/>
    <lineage>
        <taxon>Bacteria</taxon>
        <taxon>Bacillati</taxon>
        <taxon>Actinomycetota</taxon>
        <taxon>Actinomycetes</taxon>
        <taxon>Pseudonocardiales</taxon>
        <taxon>Pseudonocardiaceae</taxon>
        <taxon>Saccharopolyspora</taxon>
    </lineage>
</organism>
<evidence type="ECO:0008006" key="3">
    <source>
        <dbReference type="Google" id="ProtNLM"/>
    </source>
</evidence>
<protein>
    <recommendedName>
        <fullName evidence="3">ArsR family transcriptional regulator</fullName>
    </recommendedName>
</protein>
<comment type="caution">
    <text evidence="1">The sequence shown here is derived from an EMBL/GenBank/DDBJ whole genome shotgun (WGS) entry which is preliminary data.</text>
</comment>
<reference evidence="2" key="1">
    <citation type="journal article" date="2019" name="Int. J. Syst. Evol. Microbiol.">
        <title>The Global Catalogue of Microorganisms (GCM) 10K type strain sequencing project: providing services to taxonomists for standard genome sequencing and annotation.</title>
        <authorList>
            <consortium name="The Broad Institute Genomics Platform"/>
            <consortium name="The Broad Institute Genome Sequencing Center for Infectious Disease"/>
            <person name="Wu L."/>
            <person name="Ma J."/>
        </authorList>
    </citation>
    <scope>NUCLEOTIDE SEQUENCE [LARGE SCALE GENOMIC DNA]</scope>
    <source>
        <strain evidence="2">WLHS5</strain>
    </source>
</reference>
<accession>A0ABW2LHR7</accession>
<dbReference type="EMBL" id="JBHTCJ010000005">
    <property type="protein sequence ID" value="MFC7342061.1"/>
    <property type="molecule type" value="Genomic_DNA"/>
</dbReference>
<keyword evidence="2" id="KW-1185">Reference proteome</keyword>
<evidence type="ECO:0000313" key="2">
    <source>
        <dbReference type="Proteomes" id="UP001596504"/>
    </source>
</evidence>
<dbReference type="Proteomes" id="UP001596504">
    <property type="component" value="Unassembled WGS sequence"/>
</dbReference>
<evidence type="ECO:0000313" key="1">
    <source>
        <dbReference type="EMBL" id="MFC7342061.1"/>
    </source>
</evidence>
<proteinExistence type="predicted"/>
<sequence>MSRTAPELNHRERAVLTAAEAGRVEMTCSCEPDLYIDGVCFCDQPTGHALVHRGLLRRELDGRPGERAPAALTSAGHLALRDDLARTVL</sequence>